<proteinExistence type="predicted"/>
<dbReference type="PATRIC" id="fig|1235788.3.peg.306"/>
<evidence type="ECO:0000313" key="1">
    <source>
        <dbReference type="EMBL" id="EOS16633.1"/>
    </source>
</evidence>
<name>R9IDT6_9BACT</name>
<dbReference type="OrthoDB" id="1028439at2"/>
<dbReference type="Proteomes" id="UP000014200">
    <property type="component" value="Unassembled WGS sequence"/>
</dbReference>
<reference evidence="1 2" key="1">
    <citation type="submission" date="2013-04" db="EMBL/GenBank/DDBJ databases">
        <title>The Genome Sequence of Bacteroides massiliensis dnLKV3.</title>
        <authorList>
            <consortium name="The Broad Institute Genomics Platform"/>
            <consortium name="The Broad Institute Genome Sequencing Center for Infectious Disease"/>
            <person name="Earl A."/>
            <person name="Xavier R."/>
            <person name="Kuhn K."/>
            <person name="Stappenbeck T."/>
            <person name="Walker B."/>
            <person name="Young S."/>
            <person name="Zeng Q."/>
            <person name="Gargeya S."/>
            <person name="Fitzgerald M."/>
            <person name="Haas B."/>
            <person name="Abouelleil A."/>
            <person name="Allen A.W."/>
            <person name="Alvarado L."/>
            <person name="Arachchi H.M."/>
            <person name="Berlin A.M."/>
            <person name="Chapman S.B."/>
            <person name="Gainer-Dewar J."/>
            <person name="Goldberg J."/>
            <person name="Griggs A."/>
            <person name="Gujja S."/>
            <person name="Hansen M."/>
            <person name="Howarth C."/>
            <person name="Imamovic A."/>
            <person name="Ireland A."/>
            <person name="Larimer J."/>
            <person name="McCowan C."/>
            <person name="Murphy C."/>
            <person name="Pearson M."/>
            <person name="Poon T.W."/>
            <person name="Priest M."/>
            <person name="Roberts A."/>
            <person name="Saif S."/>
            <person name="Shea T."/>
            <person name="Sisk P."/>
            <person name="Sykes S."/>
            <person name="Wortman J."/>
            <person name="Nusbaum C."/>
            <person name="Birren B."/>
        </authorList>
    </citation>
    <scope>NUCLEOTIDE SEQUENCE [LARGE SCALE GENOMIC DNA]</scope>
    <source>
        <strain evidence="2">dnLKV3</strain>
    </source>
</reference>
<accession>R9IDT6</accession>
<dbReference type="HOGENOM" id="CLU_107507_0_0_10"/>
<organism evidence="1 2">
    <name type="scientific">Phocaeicola sartorii</name>
    <dbReference type="NCBI Taxonomy" id="671267"/>
    <lineage>
        <taxon>Bacteria</taxon>
        <taxon>Pseudomonadati</taxon>
        <taxon>Bacteroidota</taxon>
        <taxon>Bacteroidia</taxon>
        <taxon>Bacteroidales</taxon>
        <taxon>Bacteroidaceae</taxon>
        <taxon>Phocaeicola</taxon>
    </lineage>
</organism>
<protein>
    <submittedName>
        <fullName evidence="1">Uncharacterized protein</fullName>
    </submittedName>
</protein>
<gene>
    <name evidence="1" type="ORF">C802_00312</name>
</gene>
<evidence type="ECO:0000313" key="2">
    <source>
        <dbReference type="Proteomes" id="UP000014200"/>
    </source>
</evidence>
<dbReference type="AlphaFoldDB" id="R9IDT6"/>
<comment type="caution">
    <text evidence="1">The sequence shown here is derived from an EMBL/GenBank/DDBJ whole genome shotgun (WGS) entry which is preliminary data.</text>
</comment>
<keyword evidence="2" id="KW-1185">Reference proteome</keyword>
<sequence length="175" mass="21705">MAQENMGDWMEYAREYAKAQREMKIEKWVCITIEYRTKERQRVVLFRYDLPRDIYERRQWVVRWRHARLLCQYPKENVQTYFSYYDRRTGLSMDFGSALSRLSAAKAQITIARRKEQEYLEYQRQNNMFFNEAEDETLAKFRRKLQSKIKKYAELEREVILSVQNVRLQYYLNRF</sequence>
<dbReference type="RefSeq" id="WP_016274798.1">
    <property type="nucleotide sequence ID" value="NZ_JANKBR010000030.1"/>
</dbReference>
<dbReference type="EMBL" id="ASSP01000003">
    <property type="protein sequence ID" value="EOS16633.1"/>
    <property type="molecule type" value="Genomic_DNA"/>
</dbReference>
<dbReference type="STRING" id="1235788.C802_00312"/>